<dbReference type="EMBL" id="JBFXLQ010000018">
    <property type="protein sequence ID" value="KAL2867519.1"/>
    <property type="molecule type" value="Genomic_DNA"/>
</dbReference>
<name>A0ABR4LSL8_9EURO</name>
<dbReference type="InterPro" id="IPR009799">
    <property type="entry name" value="EthD_dom"/>
</dbReference>
<keyword evidence="4" id="KW-1185">Reference proteome</keyword>
<protein>
    <recommendedName>
        <fullName evidence="2">EthD domain-containing protein</fullName>
    </recommendedName>
</protein>
<comment type="similarity">
    <text evidence="1">Belongs to the tpcK family.</text>
</comment>
<proteinExistence type="inferred from homology"/>
<evidence type="ECO:0000313" key="4">
    <source>
        <dbReference type="Proteomes" id="UP001610432"/>
    </source>
</evidence>
<gene>
    <name evidence="3" type="ORF">BJX67DRAFT_380871</name>
</gene>
<feature type="domain" description="EthD" evidence="2">
    <location>
        <begin position="12"/>
        <end position="114"/>
    </location>
</feature>
<organism evidence="3 4">
    <name type="scientific">Aspergillus lucknowensis</name>
    <dbReference type="NCBI Taxonomy" id="176173"/>
    <lineage>
        <taxon>Eukaryota</taxon>
        <taxon>Fungi</taxon>
        <taxon>Dikarya</taxon>
        <taxon>Ascomycota</taxon>
        <taxon>Pezizomycotina</taxon>
        <taxon>Eurotiomycetes</taxon>
        <taxon>Eurotiomycetidae</taxon>
        <taxon>Eurotiales</taxon>
        <taxon>Aspergillaceae</taxon>
        <taxon>Aspergillus</taxon>
        <taxon>Aspergillus subgen. Nidulantes</taxon>
    </lineage>
</organism>
<dbReference type="Gene3D" id="3.30.70.100">
    <property type="match status" value="1"/>
</dbReference>
<dbReference type="SUPFAM" id="SSF54909">
    <property type="entry name" value="Dimeric alpha+beta barrel"/>
    <property type="match status" value="1"/>
</dbReference>
<dbReference type="GeneID" id="98147963"/>
<reference evidence="3 4" key="1">
    <citation type="submission" date="2024-07" db="EMBL/GenBank/DDBJ databases">
        <title>Section-level genome sequencing and comparative genomics of Aspergillus sections Usti and Cavernicolus.</title>
        <authorList>
            <consortium name="Lawrence Berkeley National Laboratory"/>
            <person name="Nybo J.L."/>
            <person name="Vesth T.C."/>
            <person name="Theobald S."/>
            <person name="Frisvad J.C."/>
            <person name="Larsen T.O."/>
            <person name="Kjaerboelling I."/>
            <person name="Rothschild-Mancinelli K."/>
            <person name="Lyhne E.K."/>
            <person name="Kogle M.E."/>
            <person name="Barry K."/>
            <person name="Clum A."/>
            <person name="Na H."/>
            <person name="Ledsgaard L."/>
            <person name="Lin J."/>
            <person name="Lipzen A."/>
            <person name="Kuo A."/>
            <person name="Riley R."/>
            <person name="Mondo S."/>
            <person name="Labutti K."/>
            <person name="Haridas S."/>
            <person name="Pangalinan J."/>
            <person name="Salamov A.A."/>
            <person name="Simmons B.A."/>
            <person name="Magnuson J.K."/>
            <person name="Chen J."/>
            <person name="Drula E."/>
            <person name="Henrissat B."/>
            <person name="Wiebenga A."/>
            <person name="Lubbers R.J."/>
            <person name="Gomes A.C."/>
            <person name="Macurrencykelacurrency M.R."/>
            <person name="Stajich J."/>
            <person name="Grigoriev I.V."/>
            <person name="Mortensen U.H."/>
            <person name="De Vries R.P."/>
            <person name="Baker S.E."/>
            <person name="Andersen M.R."/>
        </authorList>
    </citation>
    <scope>NUCLEOTIDE SEQUENCE [LARGE SCALE GENOMIC DNA]</scope>
    <source>
        <strain evidence="3 4">CBS 449.75</strain>
    </source>
</reference>
<evidence type="ECO:0000259" key="2">
    <source>
        <dbReference type="Pfam" id="PF07110"/>
    </source>
</evidence>
<evidence type="ECO:0000313" key="3">
    <source>
        <dbReference type="EMBL" id="KAL2867519.1"/>
    </source>
</evidence>
<dbReference type="Proteomes" id="UP001610432">
    <property type="component" value="Unassembled WGS sequence"/>
</dbReference>
<comment type="caution">
    <text evidence="3">The sequence shown here is derived from an EMBL/GenBank/DDBJ whole genome shotgun (WGS) entry which is preliminary data.</text>
</comment>
<accession>A0ABR4LSL8</accession>
<evidence type="ECO:0000256" key="1">
    <source>
        <dbReference type="ARBA" id="ARBA00005986"/>
    </source>
</evidence>
<dbReference type="Pfam" id="PF07110">
    <property type="entry name" value="EthD"/>
    <property type="match status" value="1"/>
</dbReference>
<dbReference type="RefSeq" id="XP_070886498.1">
    <property type="nucleotide sequence ID" value="XM_071032891.1"/>
</dbReference>
<dbReference type="InterPro" id="IPR011008">
    <property type="entry name" value="Dimeric_a/b-barrel"/>
</dbReference>
<sequence length="132" mass="14818">MTFTIAVFVTRKPGLTPSDFRNHWENKHIPLLQRLGGSLFPLNHSRHYLAREETVDGDGGYCDFPVTPLVGESADFTYDGFAVVTFASESAFRGFLSVMISDEVQEDEERFTDREKMRAVVLGEVRVTPGEG</sequence>